<evidence type="ECO:0000313" key="2">
    <source>
        <dbReference type="Proteomes" id="UP000094236"/>
    </source>
</evidence>
<proteinExistence type="predicted"/>
<evidence type="ECO:0000313" key="1">
    <source>
        <dbReference type="EMBL" id="ODV93667.1"/>
    </source>
</evidence>
<dbReference type="STRING" id="669874.A0A1E4TPJ9"/>
<dbReference type="InterPro" id="IPR007849">
    <property type="entry name" value="ATP10"/>
</dbReference>
<dbReference type="EMBL" id="KV454017">
    <property type="protein sequence ID" value="ODV93667.1"/>
    <property type="molecule type" value="Genomic_DNA"/>
</dbReference>
<dbReference type="PANTHER" id="PTHR28106:SF1">
    <property type="entry name" value="MITOCHONDRIAL ATPASE COMPLEX SUBUNIT ATP10"/>
    <property type="match status" value="1"/>
</dbReference>
<name>A0A1E4TPJ9_PACTA</name>
<dbReference type="GO" id="GO:0005743">
    <property type="term" value="C:mitochondrial inner membrane"/>
    <property type="evidence" value="ECO:0007669"/>
    <property type="project" value="TreeGrafter"/>
</dbReference>
<dbReference type="Pfam" id="PF05176">
    <property type="entry name" value="ATP-synt_10"/>
    <property type="match status" value="1"/>
</dbReference>
<dbReference type="GO" id="GO:0033615">
    <property type="term" value="P:mitochondrial proton-transporting ATP synthase complex assembly"/>
    <property type="evidence" value="ECO:0007669"/>
    <property type="project" value="TreeGrafter"/>
</dbReference>
<dbReference type="AlphaFoldDB" id="A0A1E4TPJ9"/>
<accession>A0A1E4TPJ9</accession>
<evidence type="ECO:0008006" key="3">
    <source>
        <dbReference type="Google" id="ProtNLM"/>
    </source>
</evidence>
<dbReference type="Proteomes" id="UP000094236">
    <property type="component" value="Unassembled WGS sequence"/>
</dbReference>
<keyword evidence="2" id="KW-1185">Reference proteome</keyword>
<organism evidence="1 2">
    <name type="scientific">Pachysolen tannophilus NRRL Y-2460</name>
    <dbReference type="NCBI Taxonomy" id="669874"/>
    <lineage>
        <taxon>Eukaryota</taxon>
        <taxon>Fungi</taxon>
        <taxon>Dikarya</taxon>
        <taxon>Ascomycota</taxon>
        <taxon>Saccharomycotina</taxon>
        <taxon>Pichiomycetes</taxon>
        <taxon>Pachysolenaceae</taxon>
        <taxon>Pachysolen</taxon>
    </lineage>
</organism>
<reference evidence="2" key="1">
    <citation type="submission" date="2016-05" db="EMBL/GenBank/DDBJ databases">
        <title>Comparative genomics of biotechnologically important yeasts.</title>
        <authorList>
            <consortium name="DOE Joint Genome Institute"/>
            <person name="Riley R."/>
            <person name="Haridas S."/>
            <person name="Wolfe K.H."/>
            <person name="Lopes M.R."/>
            <person name="Hittinger C.T."/>
            <person name="Goker M."/>
            <person name="Salamov A."/>
            <person name="Wisecaver J."/>
            <person name="Long T.M."/>
            <person name="Aerts A.L."/>
            <person name="Barry K."/>
            <person name="Choi C."/>
            <person name="Clum A."/>
            <person name="Coughlan A.Y."/>
            <person name="Deshpande S."/>
            <person name="Douglass A.P."/>
            <person name="Hanson S.J."/>
            <person name="Klenk H.-P."/>
            <person name="Labutti K."/>
            <person name="Lapidus A."/>
            <person name="Lindquist E."/>
            <person name="Lipzen A."/>
            <person name="Meier-Kolthoff J.P."/>
            <person name="Ohm R.A."/>
            <person name="Otillar R.P."/>
            <person name="Pangilinan J."/>
            <person name="Peng Y."/>
            <person name="Rokas A."/>
            <person name="Rosa C.A."/>
            <person name="Scheuner C."/>
            <person name="Sibirny A.A."/>
            <person name="Slot J.C."/>
            <person name="Stielow J.B."/>
            <person name="Sun H."/>
            <person name="Kurtzman C.P."/>
            <person name="Blackwell M."/>
            <person name="Grigoriev I.V."/>
            <person name="Jeffries T.W."/>
        </authorList>
    </citation>
    <scope>NUCLEOTIDE SEQUENCE [LARGE SCALE GENOMIC DNA]</scope>
    <source>
        <strain evidence="2">NRRL Y-2460</strain>
    </source>
</reference>
<gene>
    <name evidence="1" type="ORF">PACTADRAFT_51435</name>
</gene>
<dbReference type="OrthoDB" id="17089at2759"/>
<sequence>MVKIFIRSFHSSSRVQILGKLSKTIKNTTPPPFKVVSIVKPVGSKQQPLASKNSQPETQSLWQSIKDTFDAEKREKRQAQLEREIAVGGFYDMQNYTKTQGKIFLPPVSYFKADKSLYFPNVIAKNLNNEMVHTTNLFKGKTTILRVFSSLEGEIRNRGFFQISNSNDSFLSSTGLIKLNELYPNTQIVELNLSENNLKHLFVNLAVRNLKTTIPEKRKHSYLIGHRSDLTSEVKDELMMKNVYTCFIYVIDKDCKIRWLTCGRSNQKEYDMLWKCVKGLNEE</sequence>
<protein>
    <recommendedName>
        <fullName evidence="3">Mitochondrial ATPase complex subunit ATP10</fullName>
    </recommendedName>
</protein>
<dbReference type="PANTHER" id="PTHR28106">
    <property type="entry name" value="MITOCHONDRIAL ATPASE COMPLEX SUBUNIT ATP10"/>
    <property type="match status" value="1"/>
</dbReference>